<protein>
    <submittedName>
        <fullName evidence="3">Cupin domain-containing protein</fullName>
    </submittedName>
</protein>
<dbReference type="Pfam" id="PF07883">
    <property type="entry name" value="Cupin_2"/>
    <property type="match status" value="1"/>
</dbReference>
<dbReference type="PANTHER" id="PTHR38599:SF1">
    <property type="entry name" value="CUPIN DOMAIN PROTEIN (AFU_ORTHOLOGUE AFUA_3G13620)"/>
    <property type="match status" value="1"/>
</dbReference>
<dbReference type="EMBL" id="CP047652">
    <property type="protein sequence ID" value="QHI96220.1"/>
    <property type="molecule type" value="Genomic_DNA"/>
</dbReference>
<dbReference type="CDD" id="cd02234">
    <property type="entry name" value="cupin_BLR7677-like"/>
    <property type="match status" value="1"/>
</dbReference>
<evidence type="ECO:0000313" key="3">
    <source>
        <dbReference type="EMBL" id="QHI96220.1"/>
    </source>
</evidence>
<feature type="chain" id="PRO_5027005171" evidence="1">
    <location>
        <begin position="27"/>
        <end position="140"/>
    </location>
</feature>
<dbReference type="Proteomes" id="UP000463975">
    <property type="component" value="Chromosome"/>
</dbReference>
<reference evidence="3 4" key="1">
    <citation type="submission" date="2020-01" db="EMBL/GenBank/DDBJ databases">
        <title>Genome sequencing of strain KACC 21507.</title>
        <authorList>
            <person name="Heo J."/>
            <person name="Kim S.-J."/>
            <person name="Kim J.-S."/>
            <person name="Hong S.-B."/>
            <person name="Kwon S.-W."/>
        </authorList>
    </citation>
    <scope>NUCLEOTIDE SEQUENCE [LARGE SCALE GENOMIC DNA]</scope>
    <source>
        <strain evidence="3 4">KACC 21507</strain>
    </source>
</reference>
<evidence type="ECO:0000259" key="2">
    <source>
        <dbReference type="Pfam" id="PF07883"/>
    </source>
</evidence>
<evidence type="ECO:0000256" key="1">
    <source>
        <dbReference type="SAM" id="SignalP"/>
    </source>
</evidence>
<proteinExistence type="predicted"/>
<evidence type="ECO:0000313" key="4">
    <source>
        <dbReference type="Proteomes" id="UP000463975"/>
    </source>
</evidence>
<accession>A0A6P1NI59</accession>
<sequence length="140" mass="15140">MSVKRFSLLCVMASGILLSGTISAKAEGDIIKPGFDHKLPNVPGKSLRVVEVTYPLGTSSLPHTHAPSAFIYAYVVQGKIVSQIAGQAEHVYNAGESWYEDPGAHHIVSRNASKTEPAKLLAVFIVDNDDNELTKLDRPK</sequence>
<dbReference type="AlphaFoldDB" id="A0A6P1NI59"/>
<dbReference type="InterPro" id="IPR013096">
    <property type="entry name" value="Cupin_2"/>
</dbReference>
<dbReference type="SUPFAM" id="SSF51182">
    <property type="entry name" value="RmlC-like cupins"/>
    <property type="match status" value="1"/>
</dbReference>
<gene>
    <name evidence="3" type="ORF">GT348_08280</name>
</gene>
<name>A0A6P1NI59_9PROT</name>
<keyword evidence="4" id="KW-1185">Reference proteome</keyword>
<keyword evidence="1" id="KW-0732">Signal</keyword>
<dbReference type="KEGG" id="bomb:GT348_08280"/>
<dbReference type="RefSeq" id="WP_160619292.1">
    <property type="nucleotide sequence ID" value="NZ_CP047652.1"/>
</dbReference>
<organism evidence="3 4">
    <name type="scientific">Aristophania vespae</name>
    <dbReference type="NCBI Taxonomy" id="2697033"/>
    <lineage>
        <taxon>Bacteria</taxon>
        <taxon>Pseudomonadati</taxon>
        <taxon>Pseudomonadota</taxon>
        <taxon>Alphaproteobacteria</taxon>
        <taxon>Acetobacterales</taxon>
        <taxon>Acetobacteraceae</taxon>
        <taxon>Aristophania</taxon>
    </lineage>
</organism>
<feature type="signal peptide" evidence="1">
    <location>
        <begin position="1"/>
        <end position="26"/>
    </location>
</feature>
<dbReference type="InterPro" id="IPR011051">
    <property type="entry name" value="RmlC_Cupin_sf"/>
</dbReference>
<dbReference type="InterPro" id="IPR014710">
    <property type="entry name" value="RmlC-like_jellyroll"/>
</dbReference>
<dbReference type="Gene3D" id="2.60.120.10">
    <property type="entry name" value="Jelly Rolls"/>
    <property type="match status" value="1"/>
</dbReference>
<feature type="domain" description="Cupin type-2" evidence="2">
    <location>
        <begin position="51"/>
        <end position="124"/>
    </location>
</feature>
<dbReference type="PANTHER" id="PTHR38599">
    <property type="entry name" value="CUPIN DOMAIN PROTEIN (AFU_ORTHOLOGUE AFUA_3G13620)"/>
    <property type="match status" value="1"/>
</dbReference>